<proteinExistence type="inferred from homology"/>
<comment type="similarity">
    <text evidence="1">Belongs to the universal ribosomal protein uL11 family.</text>
</comment>
<keyword evidence="5" id="KW-1185">Reference proteome</keyword>
<sequence>MEAVPSVHGVPNCNAKPNLSPTQQIPIYNELKQRPTTICNELNQRPNLKPKRNTTHIKAKYPAPLQNPRTSFPLPVAAAAAAEASKRIEEMPPKFDPSQVVDVYVMVTGGEVVTVSSLALKIGPFFLKNRRFLIQEGCQEDEESFSR</sequence>
<name>A0A5P1EL79_ASPOF</name>
<dbReference type="InterPro" id="IPR036796">
    <property type="entry name" value="Ribosomal_uL11_N_sf"/>
</dbReference>
<dbReference type="Proteomes" id="UP000243459">
    <property type="component" value="Chromosome 6"/>
</dbReference>
<dbReference type="Gene3D" id="3.30.1550.10">
    <property type="entry name" value="Ribosomal protein L11/L12, N-terminal domain"/>
    <property type="match status" value="1"/>
</dbReference>
<organism evidence="4 5">
    <name type="scientific">Asparagus officinalis</name>
    <name type="common">Garden asparagus</name>
    <dbReference type="NCBI Taxonomy" id="4686"/>
    <lineage>
        <taxon>Eukaryota</taxon>
        <taxon>Viridiplantae</taxon>
        <taxon>Streptophyta</taxon>
        <taxon>Embryophyta</taxon>
        <taxon>Tracheophyta</taxon>
        <taxon>Spermatophyta</taxon>
        <taxon>Magnoliopsida</taxon>
        <taxon>Liliopsida</taxon>
        <taxon>Asparagales</taxon>
        <taxon>Asparagaceae</taxon>
        <taxon>Asparagoideae</taxon>
        <taxon>Asparagus</taxon>
    </lineage>
</organism>
<dbReference type="SUPFAM" id="SSF54747">
    <property type="entry name" value="Ribosomal L11/L12e N-terminal domain"/>
    <property type="match status" value="1"/>
</dbReference>
<evidence type="ECO:0000256" key="1">
    <source>
        <dbReference type="ARBA" id="ARBA00010537"/>
    </source>
</evidence>
<evidence type="ECO:0000313" key="5">
    <source>
        <dbReference type="Proteomes" id="UP000243459"/>
    </source>
</evidence>
<reference evidence="5" key="1">
    <citation type="journal article" date="2017" name="Nat. Commun.">
        <title>The asparagus genome sheds light on the origin and evolution of a young Y chromosome.</title>
        <authorList>
            <person name="Harkess A."/>
            <person name="Zhou J."/>
            <person name="Xu C."/>
            <person name="Bowers J.E."/>
            <person name="Van der Hulst R."/>
            <person name="Ayyampalayam S."/>
            <person name="Mercati F."/>
            <person name="Riccardi P."/>
            <person name="McKain M.R."/>
            <person name="Kakrana A."/>
            <person name="Tang H."/>
            <person name="Ray J."/>
            <person name="Groenendijk J."/>
            <person name="Arikit S."/>
            <person name="Mathioni S.M."/>
            <person name="Nakano M."/>
            <person name="Shan H."/>
            <person name="Telgmann-Rauber A."/>
            <person name="Kanno A."/>
            <person name="Yue Z."/>
            <person name="Chen H."/>
            <person name="Li W."/>
            <person name="Chen Y."/>
            <person name="Xu X."/>
            <person name="Zhang Y."/>
            <person name="Luo S."/>
            <person name="Chen H."/>
            <person name="Gao J."/>
            <person name="Mao Z."/>
            <person name="Pires J.C."/>
            <person name="Luo M."/>
            <person name="Kudrna D."/>
            <person name="Wing R.A."/>
            <person name="Meyers B.C."/>
            <person name="Yi K."/>
            <person name="Kong H."/>
            <person name="Lavrijsen P."/>
            <person name="Sunseri F."/>
            <person name="Falavigna A."/>
            <person name="Ye Y."/>
            <person name="Leebens-Mack J.H."/>
            <person name="Chen G."/>
        </authorList>
    </citation>
    <scope>NUCLEOTIDE SEQUENCE [LARGE SCALE GENOMIC DNA]</scope>
    <source>
        <strain evidence="5">cv. DH0086</strain>
    </source>
</reference>
<evidence type="ECO:0000313" key="4">
    <source>
        <dbReference type="EMBL" id="ONK66758.1"/>
    </source>
</evidence>
<keyword evidence="2" id="KW-0689">Ribosomal protein</keyword>
<dbReference type="GO" id="GO:1990904">
    <property type="term" value="C:ribonucleoprotein complex"/>
    <property type="evidence" value="ECO:0007669"/>
    <property type="project" value="UniProtKB-KW"/>
</dbReference>
<dbReference type="Gramene" id="ONK66758">
    <property type="protein sequence ID" value="ONK66758"/>
    <property type="gene ID" value="A4U43_C06F11640"/>
</dbReference>
<evidence type="ECO:0000256" key="2">
    <source>
        <dbReference type="ARBA" id="ARBA00022980"/>
    </source>
</evidence>
<accession>A0A5P1EL79</accession>
<evidence type="ECO:0000256" key="3">
    <source>
        <dbReference type="ARBA" id="ARBA00023274"/>
    </source>
</evidence>
<keyword evidence="3" id="KW-0687">Ribonucleoprotein</keyword>
<dbReference type="AlphaFoldDB" id="A0A5P1EL79"/>
<protein>
    <submittedName>
        <fullName evidence="4">Uncharacterized protein</fullName>
    </submittedName>
</protein>
<dbReference type="EMBL" id="CM007386">
    <property type="protein sequence ID" value="ONK66758.1"/>
    <property type="molecule type" value="Genomic_DNA"/>
</dbReference>
<gene>
    <name evidence="4" type="ORF">A4U43_C06F11640</name>
</gene>
<dbReference type="GO" id="GO:0005840">
    <property type="term" value="C:ribosome"/>
    <property type="evidence" value="ECO:0007669"/>
    <property type="project" value="UniProtKB-KW"/>
</dbReference>